<dbReference type="Gene3D" id="1.10.10.60">
    <property type="entry name" value="Homeodomain-like"/>
    <property type="match status" value="1"/>
</dbReference>
<name>A0ABU5DRR9_9BURK</name>
<evidence type="ECO:0000313" key="7">
    <source>
        <dbReference type="Proteomes" id="UP001285263"/>
    </source>
</evidence>
<comment type="caution">
    <text evidence="6">The sequence shown here is derived from an EMBL/GenBank/DDBJ whole genome shotgun (WGS) entry which is preliminary data.</text>
</comment>
<sequence>MAIKSSVAGHSPHAEYRRESSKRRAQGWREETVSRAVFDWLHTDLNPAVQSIRAARSQEAVIELYNVYNQSVPLGVRTSVDAGAIRRSLVSAAKDDELCAAGSLAVLGWIKSDAASKLARPAASWMLSGWSSAVYLGAERQAGAEAAQALEQEGDMDLRSLAARLGASPRTLQRQIAEEGLTVTELRRSCRQTVALRLMQAGGNSLGQIASLAGFADQAHMARGFKASCGLTPGQIAKLIAV</sequence>
<keyword evidence="1" id="KW-0805">Transcription regulation</keyword>
<keyword evidence="3" id="KW-0804">Transcription</keyword>
<dbReference type="RefSeq" id="WP_320425897.1">
    <property type="nucleotide sequence ID" value="NZ_JAXCLA010000009.1"/>
</dbReference>
<evidence type="ECO:0000313" key="6">
    <source>
        <dbReference type="EMBL" id="MDY0747929.1"/>
    </source>
</evidence>
<dbReference type="PANTHER" id="PTHR47894">
    <property type="entry name" value="HTH-TYPE TRANSCRIPTIONAL REGULATOR GADX"/>
    <property type="match status" value="1"/>
</dbReference>
<accession>A0ABU5DRR9</accession>
<evidence type="ECO:0000256" key="4">
    <source>
        <dbReference type="SAM" id="MobiDB-lite"/>
    </source>
</evidence>
<evidence type="ECO:0000256" key="3">
    <source>
        <dbReference type="ARBA" id="ARBA00023163"/>
    </source>
</evidence>
<dbReference type="EMBL" id="JAXCLA010000009">
    <property type="protein sequence ID" value="MDY0747929.1"/>
    <property type="molecule type" value="Genomic_DNA"/>
</dbReference>
<keyword evidence="2" id="KW-0238">DNA-binding</keyword>
<proteinExistence type="predicted"/>
<dbReference type="InterPro" id="IPR009057">
    <property type="entry name" value="Homeodomain-like_sf"/>
</dbReference>
<organism evidence="6 7">
    <name type="scientific">Roseateles agri</name>
    <dbReference type="NCBI Taxonomy" id="3098619"/>
    <lineage>
        <taxon>Bacteria</taxon>
        <taxon>Pseudomonadati</taxon>
        <taxon>Pseudomonadota</taxon>
        <taxon>Betaproteobacteria</taxon>
        <taxon>Burkholderiales</taxon>
        <taxon>Sphaerotilaceae</taxon>
        <taxon>Roseateles</taxon>
    </lineage>
</organism>
<dbReference type="SMART" id="SM00342">
    <property type="entry name" value="HTH_ARAC"/>
    <property type="match status" value="1"/>
</dbReference>
<dbReference type="Pfam" id="PF12833">
    <property type="entry name" value="HTH_18"/>
    <property type="match status" value="1"/>
</dbReference>
<dbReference type="PANTHER" id="PTHR47894:SF4">
    <property type="entry name" value="HTH-TYPE TRANSCRIPTIONAL REGULATOR GADX"/>
    <property type="match status" value="1"/>
</dbReference>
<protein>
    <submittedName>
        <fullName evidence="6">Helix-turn-helix transcriptional regulator</fullName>
    </submittedName>
</protein>
<dbReference type="Proteomes" id="UP001285263">
    <property type="component" value="Unassembled WGS sequence"/>
</dbReference>
<evidence type="ECO:0000259" key="5">
    <source>
        <dbReference type="PROSITE" id="PS01124"/>
    </source>
</evidence>
<feature type="region of interest" description="Disordered" evidence="4">
    <location>
        <begin position="1"/>
        <end position="27"/>
    </location>
</feature>
<evidence type="ECO:0000256" key="1">
    <source>
        <dbReference type="ARBA" id="ARBA00023015"/>
    </source>
</evidence>
<evidence type="ECO:0000256" key="2">
    <source>
        <dbReference type="ARBA" id="ARBA00023125"/>
    </source>
</evidence>
<gene>
    <name evidence="6" type="ORF">SNE35_25735</name>
</gene>
<dbReference type="InterPro" id="IPR018060">
    <property type="entry name" value="HTH_AraC"/>
</dbReference>
<feature type="domain" description="HTH araC/xylS-type" evidence="5">
    <location>
        <begin position="140"/>
        <end position="239"/>
    </location>
</feature>
<reference evidence="6 7" key="1">
    <citation type="submission" date="2023-11" db="EMBL/GenBank/DDBJ databases">
        <title>Paucibacter sp. nov., isolated from fresh soil in Korea.</title>
        <authorList>
            <person name="Le N.T.T."/>
        </authorList>
    </citation>
    <scope>NUCLEOTIDE SEQUENCE [LARGE SCALE GENOMIC DNA]</scope>
    <source>
        <strain evidence="6 7">R3-3</strain>
    </source>
</reference>
<dbReference type="SUPFAM" id="SSF46689">
    <property type="entry name" value="Homeodomain-like"/>
    <property type="match status" value="1"/>
</dbReference>
<dbReference type="PROSITE" id="PS01124">
    <property type="entry name" value="HTH_ARAC_FAMILY_2"/>
    <property type="match status" value="1"/>
</dbReference>
<keyword evidence="7" id="KW-1185">Reference proteome</keyword>